<dbReference type="PRINTS" id="PR00036">
    <property type="entry name" value="HTHLACI"/>
</dbReference>
<evidence type="ECO:0000313" key="5">
    <source>
        <dbReference type="EMBL" id="MDW4571940.1"/>
    </source>
</evidence>
<keyword evidence="2 5" id="KW-0238">DNA-binding</keyword>
<evidence type="ECO:0000259" key="4">
    <source>
        <dbReference type="PROSITE" id="PS50932"/>
    </source>
</evidence>
<dbReference type="Pfam" id="PF00356">
    <property type="entry name" value="LacI"/>
    <property type="match status" value="1"/>
</dbReference>
<evidence type="ECO:0000256" key="3">
    <source>
        <dbReference type="ARBA" id="ARBA00023163"/>
    </source>
</evidence>
<dbReference type="InterPro" id="IPR046335">
    <property type="entry name" value="LacI/GalR-like_sensor"/>
</dbReference>
<accession>A0ABU4GZS4</accession>
<dbReference type="SUPFAM" id="SSF53822">
    <property type="entry name" value="Periplasmic binding protein-like I"/>
    <property type="match status" value="1"/>
</dbReference>
<evidence type="ECO:0000313" key="6">
    <source>
        <dbReference type="Proteomes" id="UP001283109"/>
    </source>
</evidence>
<evidence type="ECO:0000256" key="2">
    <source>
        <dbReference type="ARBA" id="ARBA00023125"/>
    </source>
</evidence>
<dbReference type="PANTHER" id="PTHR30146:SF109">
    <property type="entry name" value="HTH-TYPE TRANSCRIPTIONAL REGULATOR GALS"/>
    <property type="match status" value="1"/>
</dbReference>
<dbReference type="Proteomes" id="UP001283109">
    <property type="component" value="Unassembled WGS sequence"/>
</dbReference>
<name>A0ABU4GZS4_9MICO</name>
<dbReference type="CDD" id="cd01574">
    <property type="entry name" value="PBP1_LacI"/>
    <property type="match status" value="1"/>
</dbReference>
<dbReference type="InterPro" id="IPR000843">
    <property type="entry name" value="HTH_LacI"/>
</dbReference>
<protein>
    <submittedName>
        <fullName evidence="5">LacI family DNA-binding transcriptional regulator</fullName>
    </submittedName>
</protein>
<dbReference type="EMBL" id="JAWQEV010000001">
    <property type="protein sequence ID" value="MDW4571940.1"/>
    <property type="molecule type" value="Genomic_DNA"/>
</dbReference>
<dbReference type="InterPro" id="IPR028082">
    <property type="entry name" value="Peripla_BP_I"/>
</dbReference>
<dbReference type="RefSeq" id="WP_318352452.1">
    <property type="nucleotide sequence ID" value="NZ_JAWQEV010000001.1"/>
</dbReference>
<dbReference type="InterPro" id="IPR010982">
    <property type="entry name" value="Lambda_DNA-bd_dom_sf"/>
</dbReference>
<dbReference type="PROSITE" id="PS50932">
    <property type="entry name" value="HTH_LACI_2"/>
    <property type="match status" value="1"/>
</dbReference>
<dbReference type="Gene3D" id="1.10.260.40">
    <property type="entry name" value="lambda repressor-like DNA-binding domains"/>
    <property type="match status" value="1"/>
</dbReference>
<keyword evidence="1" id="KW-0805">Transcription regulation</keyword>
<proteinExistence type="predicted"/>
<evidence type="ECO:0000256" key="1">
    <source>
        <dbReference type="ARBA" id="ARBA00023015"/>
    </source>
</evidence>
<keyword evidence="6" id="KW-1185">Reference proteome</keyword>
<dbReference type="SMART" id="SM00354">
    <property type="entry name" value="HTH_LACI"/>
    <property type="match status" value="1"/>
</dbReference>
<dbReference type="Pfam" id="PF13377">
    <property type="entry name" value="Peripla_BP_3"/>
    <property type="match status" value="1"/>
</dbReference>
<comment type="caution">
    <text evidence="5">The sequence shown here is derived from an EMBL/GenBank/DDBJ whole genome shotgun (WGS) entry which is preliminary data.</text>
</comment>
<dbReference type="SUPFAM" id="SSF47413">
    <property type="entry name" value="lambda repressor-like DNA-binding domains"/>
    <property type="match status" value="1"/>
</dbReference>
<dbReference type="PROSITE" id="PS00356">
    <property type="entry name" value="HTH_LACI_1"/>
    <property type="match status" value="1"/>
</dbReference>
<reference evidence="5 6" key="1">
    <citation type="submission" date="2023-11" db="EMBL/GenBank/DDBJ databases">
        <title>Draft genome sequence of Microbacterium arthrosphaerae JCM 30492.</title>
        <authorList>
            <person name="Zhang G."/>
            <person name="Ding Y."/>
        </authorList>
    </citation>
    <scope>NUCLEOTIDE SEQUENCE [LARGE SCALE GENOMIC DNA]</scope>
    <source>
        <strain evidence="5 6">JCM 30492</strain>
    </source>
</reference>
<dbReference type="CDD" id="cd01392">
    <property type="entry name" value="HTH_LacI"/>
    <property type="match status" value="1"/>
</dbReference>
<gene>
    <name evidence="5" type="ORF">R8Z58_04020</name>
</gene>
<feature type="domain" description="HTH lacI-type" evidence="4">
    <location>
        <begin position="16"/>
        <end position="70"/>
    </location>
</feature>
<dbReference type="GO" id="GO:0003677">
    <property type="term" value="F:DNA binding"/>
    <property type="evidence" value="ECO:0007669"/>
    <property type="project" value="UniProtKB-KW"/>
</dbReference>
<dbReference type="PANTHER" id="PTHR30146">
    <property type="entry name" value="LACI-RELATED TRANSCRIPTIONAL REPRESSOR"/>
    <property type="match status" value="1"/>
</dbReference>
<dbReference type="Gene3D" id="3.40.50.2300">
    <property type="match status" value="2"/>
</dbReference>
<keyword evidence="3" id="KW-0804">Transcription</keyword>
<organism evidence="5 6">
    <name type="scientific">Microbacterium arthrosphaerae</name>
    <dbReference type="NCBI Taxonomy" id="792652"/>
    <lineage>
        <taxon>Bacteria</taxon>
        <taxon>Bacillati</taxon>
        <taxon>Actinomycetota</taxon>
        <taxon>Actinomycetes</taxon>
        <taxon>Micrococcales</taxon>
        <taxon>Microbacteriaceae</taxon>
        <taxon>Microbacterium</taxon>
    </lineage>
</organism>
<sequence>MTDPRVTADDGSTRAANIFDVARLAGVSHQTVSRVINDLPNVRPATRARVEQAIAQLRYSPSPAARALVTRRTRTIGLVTPGVPDYGPTSIATHFNFAARAARYSVDTVSAVDPDPAAIKGVVEGLLRQRVDAIVLIVVDIGVLEVVRGLDLSIPLVAATASARRSPHIVSIDQYRGARSAVRHLAELGHTRILHLAGPTRAPDALERIRGWRDELGERRLEIVEPRHGDWTAASGHDVGLELDIAPGSAVFAGNDHMSIGLLSALRERGLRVPEDVSVVGFDDVPEAGYLYPPLTTVRQDFGTLGELIMQKVLIAVEEPDSVTEDTPIPTHLIVRASTRAPRA</sequence>